<comment type="pathway">
    <text evidence="1">Carbohydrate metabolism; tricarboxylic acid cycle; isocitrate from oxaloacetate: step 1/2.</text>
</comment>
<dbReference type="GO" id="GO:0006099">
    <property type="term" value="P:tricarboxylic acid cycle"/>
    <property type="evidence" value="ECO:0007669"/>
    <property type="project" value="UniProtKB-UniPathway"/>
</dbReference>
<evidence type="ECO:0000256" key="2">
    <source>
        <dbReference type="ARBA" id="ARBA00010566"/>
    </source>
</evidence>
<proteinExistence type="inferred from homology"/>
<dbReference type="NCBIfam" id="NF004868">
    <property type="entry name" value="PRK06224.1-5"/>
    <property type="match status" value="1"/>
</dbReference>
<organism evidence="5 6">
    <name type="scientific">Bordetella genomosp. 5</name>
    <dbReference type="NCBI Taxonomy" id="1395608"/>
    <lineage>
        <taxon>Bacteria</taxon>
        <taxon>Pseudomonadati</taxon>
        <taxon>Pseudomonadota</taxon>
        <taxon>Betaproteobacteria</taxon>
        <taxon>Burkholderiales</taxon>
        <taxon>Alcaligenaceae</taxon>
        <taxon>Bordetella</taxon>
    </lineage>
</organism>
<dbReference type="CDD" id="cd06100">
    <property type="entry name" value="CCL_ACL-C"/>
    <property type="match status" value="1"/>
</dbReference>
<dbReference type="AlphaFoldDB" id="A0A261TY28"/>
<name>A0A261TY28_9BORD</name>
<dbReference type="EC" id="2.3.3.16" evidence="3"/>
<sequence length="262" mass="28325">MKTPETRLCAHHLTGMSYRDVDLVEDLIGKKSFTEVMIMQILGRDARPVDVHIVDAVLVTLMEHGLTPSAIATRVVYMSAPENLQGAVASGLMAVGSQFVGTMENCSRLLDRIRHASDPRAEALAIAQDHRANRRALPGFGHHLHKPDDPRALRLIALGEAQPELGGESLRALRLLAEAVDSTYGKHITINATGAVAALLSEIGVPTELMRGFAVISRAAGLVSHVAEEQTDPSGRFIWETIDHAIPYVGKGRTHQTQGEGE</sequence>
<dbReference type="OrthoDB" id="3284791at2"/>
<dbReference type="InterPro" id="IPR016143">
    <property type="entry name" value="Citrate_synth-like_sm_a-sub"/>
</dbReference>
<dbReference type="Proteomes" id="UP000216913">
    <property type="component" value="Unassembled WGS sequence"/>
</dbReference>
<dbReference type="GO" id="GO:0005829">
    <property type="term" value="C:cytosol"/>
    <property type="evidence" value="ECO:0007669"/>
    <property type="project" value="TreeGrafter"/>
</dbReference>
<protein>
    <recommendedName>
        <fullName evidence="3">citrate synthase (unknown stereospecificity)</fullName>
        <ecNumber evidence="3">2.3.3.16</ecNumber>
    </recommendedName>
</protein>
<dbReference type="Pfam" id="PF00285">
    <property type="entry name" value="Citrate_synt"/>
    <property type="match status" value="1"/>
</dbReference>
<dbReference type="NCBIfam" id="NF004867">
    <property type="entry name" value="PRK06224.1-4"/>
    <property type="match status" value="1"/>
</dbReference>
<evidence type="ECO:0000256" key="4">
    <source>
        <dbReference type="ARBA" id="ARBA00022679"/>
    </source>
</evidence>
<dbReference type="InterPro" id="IPR036969">
    <property type="entry name" value="Citrate_synthase_sf"/>
</dbReference>
<evidence type="ECO:0000256" key="3">
    <source>
        <dbReference type="ARBA" id="ARBA00012972"/>
    </source>
</evidence>
<reference evidence="5 6" key="1">
    <citation type="submission" date="2017-05" db="EMBL/GenBank/DDBJ databases">
        <title>Complete and WGS of Bordetella genogroups.</title>
        <authorList>
            <person name="Spilker T."/>
            <person name="LiPuma J."/>
        </authorList>
    </citation>
    <scope>NUCLEOTIDE SEQUENCE [LARGE SCALE GENOMIC DNA]</scope>
    <source>
        <strain evidence="5 6">AU10456</strain>
    </source>
</reference>
<evidence type="ECO:0000313" key="5">
    <source>
        <dbReference type="EMBL" id="OZI53890.1"/>
    </source>
</evidence>
<dbReference type="RefSeq" id="WP_094799390.1">
    <property type="nucleotide sequence ID" value="NZ_NEVP01000004.1"/>
</dbReference>
<keyword evidence="4" id="KW-0808">Transferase</keyword>
<keyword evidence="6" id="KW-1185">Reference proteome</keyword>
<dbReference type="Gene3D" id="1.10.580.10">
    <property type="entry name" value="Citrate Synthase, domain 1"/>
    <property type="match status" value="1"/>
</dbReference>
<dbReference type="GO" id="GO:0036440">
    <property type="term" value="F:citrate synthase activity"/>
    <property type="evidence" value="ECO:0007669"/>
    <property type="project" value="UniProtKB-EC"/>
</dbReference>
<dbReference type="Gene3D" id="1.10.230.10">
    <property type="entry name" value="Cytochrome P450-Terp, domain 2"/>
    <property type="match status" value="1"/>
</dbReference>
<dbReference type="EMBL" id="NEVP01000004">
    <property type="protein sequence ID" value="OZI53890.1"/>
    <property type="molecule type" value="Genomic_DNA"/>
</dbReference>
<gene>
    <name evidence="5" type="ORF">CAL25_08030</name>
</gene>
<dbReference type="GO" id="GO:0005975">
    <property type="term" value="P:carbohydrate metabolic process"/>
    <property type="evidence" value="ECO:0007669"/>
    <property type="project" value="TreeGrafter"/>
</dbReference>
<keyword evidence="5" id="KW-0456">Lyase</keyword>
<accession>A0A261TY28</accession>
<evidence type="ECO:0000256" key="1">
    <source>
        <dbReference type="ARBA" id="ARBA00004751"/>
    </source>
</evidence>
<dbReference type="GO" id="GO:0016829">
    <property type="term" value="F:lyase activity"/>
    <property type="evidence" value="ECO:0007669"/>
    <property type="project" value="UniProtKB-KW"/>
</dbReference>
<dbReference type="InterPro" id="IPR002020">
    <property type="entry name" value="Citrate_synthase"/>
</dbReference>
<comment type="caution">
    <text evidence="5">The sequence shown here is derived from an EMBL/GenBank/DDBJ whole genome shotgun (WGS) entry which is preliminary data.</text>
</comment>
<dbReference type="InterPro" id="IPR016142">
    <property type="entry name" value="Citrate_synth-like_lrg_a-sub"/>
</dbReference>
<dbReference type="SUPFAM" id="SSF48256">
    <property type="entry name" value="Citrate synthase"/>
    <property type="match status" value="1"/>
</dbReference>
<evidence type="ECO:0000313" key="6">
    <source>
        <dbReference type="Proteomes" id="UP000216913"/>
    </source>
</evidence>
<dbReference type="UniPathway" id="UPA00223">
    <property type="reaction ID" value="UER00717"/>
</dbReference>
<dbReference type="PANTHER" id="PTHR11739:SF4">
    <property type="entry name" value="CITRATE SYNTHASE, PEROXISOMAL"/>
    <property type="match status" value="1"/>
</dbReference>
<dbReference type="PANTHER" id="PTHR11739">
    <property type="entry name" value="CITRATE SYNTHASE"/>
    <property type="match status" value="1"/>
</dbReference>
<comment type="similarity">
    <text evidence="2">Belongs to the citrate synthase family.</text>
</comment>